<dbReference type="Proteomes" id="UP001196413">
    <property type="component" value="Unassembled WGS sequence"/>
</dbReference>
<evidence type="ECO:0000313" key="1">
    <source>
        <dbReference type="EMBL" id="KAJ1368310.1"/>
    </source>
</evidence>
<comment type="caution">
    <text evidence="1">The sequence shown here is derived from an EMBL/GenBank/DDBJ whole genome shotgun (WGS) entry which is preliminary data.</text>
</comment>
<sequence length="59" mass="6504">MAMTFHKCSLLAAGEFREVGIGSHARSNEHRNHLARPPHASKAPDFVDLATESLECFPD</sequence>
<protein>
    <submittedName>
        <fullName evidence="1">Uncharacterized protein</fullName>
    </submittedName>
</protein>
<evidence type="ECO:0000313" key="2">
    <source>
        <dbReference type="Proteomes" id="UP001196413"/>
    </source>
</evidence>
<gene>
    <name evidence="1" type="ORF">KIN20_029417</name>
</gene>
<dbReference type="AlphaFoldDB" id="A0AAD5R2D2"/>
<accession>A0AAD5R2D2</accession>
<proteinExistence type="predicted"/>
<dbReference type="EMBL" id="JAHQIW010006145">
    <property type="protein sequence ID" value="KAJ1368310.1"/>
    <property type="molecule type" value="Genomic_DNA"/>
</dbReference>
<reference evidence="1" key="1">
    <citation type="submission" date="2021-06" db="EMBL/GenBank/DDBJ databases">
        <title>Parelaphostrongylus tenuis whole genome reference sequence.</title>
        <authorList>
            <person name="Garwood T.J."/>
            <person name="Larsen P.A."/>
            <person name="Fountain-Jones N.M."/>
            <person name="Garbe J.R."/>
            <person name="Macchietto M.G."/>
            <person name="Kania S.A."/>
            <person name="Gerhold R.W."/>
            <person name="Richards J.E."/>
            <person name="Wolf T.M."/>
        </authorList>
    </citation>
    <scope>NUCLEOTIDE SEQUENCE</scope>
    <source>
        <strain evidence="1">MNPRO001-30</strain>
        <tissue evidence="1">Meninges</tissue>
    </source>
</reference>
<organism evidence="1 2">
    <name type="scientific">Parelaphostrongylus tenuis</name>
    <name type="common">Meningeal worm</name>
    <dbReference type="NCBI Taxonomy" id="148309"/>
    <lineage>
        <taxon>Eukaryota</taxon>
        <taxon>Metazoa</taxon>
        <taxon>Ecdysozoa</taxon>
        <taxon>Nematoda</taxon>
        <taxon>Chromadorea</taxon>
        <taxon>Rhabditida</taxon>
        <taxon>Rhabditina</taxon>
        <taxon>Rhabditomorpha</taxon>
        <taxon>Strongyloidea</taxon>
        <taxon>Metastrongylidae</taxon>
        <taxon>Parelaphostrongylus</taxon>
    </lineage>
</organism>
<name>A0AAD5R2D2_PARTN</name>
<keyword evidence="2" id="KW-1185">Reference proteome</keyword>